<evidence type="ECO:0000313" key="1">
    <source>
        <dbReference type="EMBL" id="BBY59777.1"/>
    </source>
</evidence>
<dbReference type="Proteomes" id="UP000466445">
    <property type="component" value="Chromosome"/>
</dbReference>
<dbReference type="RefSeq" id="WP_163697972.1">
    <property type="nucleotide sequence ID" value="NZ_AP022595.1"/>
</dbReference>
<reference evidence="1 2" key="1">
    <citation type="journal article" date="2019" name="Emerg. Microbes Infect.">
        <title>Comprehensive subspecies identification of 175 nontuberculous mycobacteria species based on 7547 genomic profiles.</title>
        <authorList>
            <person name="Matsumoto Y."/>
            <person name="Kinjo T."/>
            <person name="Motooka D."/>
            <person name="Nabeya D."/>
            <person name="Jung N."/>
            <person name="Uechi K."/>
            <person name="Horii T."/>
            <person name="Iida T."/>
            <person name="Fujita J."/>
            <person name="Nakamura S."/>
        </authorList>
    </citation>
    <scope>NUCLEOTIDE SEQUENCE [LARGE SCALE GENOMIC DNA]</scope>
    <source>
        <strain evidence="1 2">JCM 30395</strain>
    </source>
</reference>
<keyword evidence="2" id="KW-1185">Reference proteome</keyword>
<dbReference type="KEGG" id="msar:MSAR_29130"/>
<protein>
    <submittedName>
        <fullName evidence="1">Uncharacterized protein</fullName>
    </submittedName>
</protein>
<gene>
    <name evidence="1" type="ORF">MSAR_29130</name>
</gene>
<name>A0A7I7SRZ0_9MYCO</name>
<dbReference type="EMBL" id="AP022595">
    <property type="protein sequence ID" value="BBY59777.1"/>
    <property type="molecule type" value="Genomic_DNA"/>
</dbReference>
<proteinExistence type="predicted"/>
<dbReference type="AlphaFoldDB" id="A0A7I7SRZ0"/>
<accession>A0A7I7SRZ0</accession>
<organism evidence="1 2">
    <name type="scientific">Mycolicibacterium sarraceniae</name>
    <dbReference type="NCBI Taxonomy" id="1534348"/>
    <lineage>
        <taxon>Bacteria</taxon>
        <taxon>Bacillati</taxon>
        <taxon>Actinomycetota</taxon>
        <taxon>Actinomycetes</taxon>
        <taxon>Mycobacteriales</taxon>
        <taxon>Mycobacteriaceae</taxon>
        <taxon>Mycolicibacterium</taxon>
    </lineage>
</organism>
<evidence type="ECO:0000313" key="2">
    <source>
        <dbReference type="Proteomes" id="UP000466445"/>
    </source>
</evidence>
<sequence length="90" mass="9575">MRNPSGRLAARAVAVTSLPFTGISRAPIRSADDGCGAGTYFNWETNQCEYYDDVNVYVNPCRYIGPAGVGPAGSRAFRARPALVEGEDCG</sequence>